<reference evidence="2 3" key="1">
    <citation type="journal article" date="2013" name="Curr. Biol.">
        <title>The Genome of the Foraminiferan Reticulomyxa filosa.</title>
        <authorList>
            <person name="Glockner G."/>
            <person name="Hulsmann N."/>
            <person name="Schleicher M."/>
            <person name="Noegel A.A."/>
            <person name="Eichinger L."/>
            <person name="Gallinger C."/>
            <person name="Pawlowski J."/>
            <person name="Sierra R."/>
            <person name="Euteneuer U."/>
            <person name="Pillet L."/>
            <person name="Moustafa A."/>
            <person name="Platzer M."/>
            <person name="Groth M."/>
            <person name="Szafranski K."/>
            <person name="Schliwa M."/>
        </authorList>
    </citation>
    <scope>NUCLEOTIDE SEQUENCE [LARGE SCALE GENOMIC DNA]</scope>
</reference>
<dbReference type="Gene3D" id="2.120.10.80">
    <property type="entry name" value="Kelch-type beta propeller"/>
    <property type="match status" value="2"/>
</dbReference>
<dbReference type="SUPFAM" id="SSF117281">
    <property type="entry name" value="Kelch motif"/>
    <property type="match status" value="1"/>
</dbReference>
<name>X6NUH2_RETFI</name>
<proteinExistence type="predicted"/>
<dbReference type="EMBL" id="ASPP01005759">
    <property type="protein sequence ID" value="ETO29945.1"/>
    <property type="molecule type" value="Genomic_DNA"/>
</dbReference>
<sequence length="475" mass="56287">MNPQVAFKTIVIHILEVFENLWLLTHYTIRFCAILCKPYLFAIIFIFNQKFLHMDTTSLFQTLSPLPIPLYLSQCVVHKHEILICGGEYKRDCYSYHILKDQYKRICSYPKDVTPRGHCIVKYISNENIDEVNLLSLGGVYEHSLIMKYVSVWNDNDVEMKKMSDRNEWLPFTDNQNKSICISKKKDGYEGMRAVIGGSNNHLLFIFYFHNNIDVFDLNLRQYINHNTLPMDMHYIFYHCFVLKKNYERTSTKKNLNSKKNEMLLFCENVGLSIDYDESSNTFQFHKLWVCTTMRTFRSCAYVCINDFILFFGGWNGYISSDISQEVHKYSMKEKKWIKFEQKLPFILRDFIGVLNEDSTCIHFLGGRDKKDCAMSVHITTNISEWTKKETEKEREWMAQEEGIREGEEIKVEIESTRKELKGIKQGFDITKLKVELLSFFFSFFCSLSKSFYNILIFKKKKKKKKKTQRSQNDN</sequence>
<gene>
    <name evidence="2" type="ORF">RFI_07173</name>
</gene>
<evidence type="ECO:0000313" key="2">
    <source>
        <dbReference type="EMBL" id="ETO29945.1"/>
    </source>
</evidence>
<dbReference type="AlphaFoldDB" id="X6NUH2"/>
<evidence type="ECO:0000313" key="3">
    <source>
        <dbReference type="Proteomes" id="UP000023152"/>
    </source>
</evidence>
<dbReference type="InterPro" id="IPR015915">
    <property type="entry name" value="Kelch-typ_b-propeller"/>
</dbReference>
<evidence type="ECO:0008006" key="4">
    <source>
        <dbReference type="Google" id="ProtNLM"/>
    </source>
</evidence>
<keyword evidence="3" id="KW-1185">Reference proteome</keyword>
<keyword evidence="1" id="KW-1133">Transmembrane helix</keyword>
<comment type="caution">
    <text evidence="2">The sequence shown here is derived from an EMBL/GenBank/DDBJ whole genome shotgun (WGS) entry which is preliminary data.</text>
</comment>
<protein>
    <recommendedName>
        <fullName evidence="4">Kelch domain-containing protein</fullName>
    </recommendedName>
</protein>
<organism evidence="2 3">
    <name type="scientific">Reticulomyxa filosa</name>
    <dbReference type="NCBI Taxonomy" id="46433"/>
    <lineage>
        <taxon>Eukaryota</taxon>
        <taxon>Sar</taxon>
        <taxon>Rhizaria</taxon>
        <taxon>Retaria</taxon>
        <taxon>Foraminifera</taxon>
        <taxon>Monothalamids</taxon>
        <taxon>Reticulomyxidae</taxon>
        <taxon>Reticulomyxa</taxon>
    </lineage>
</organism>
<keyword evidence="1" id="KW-0812">Transmembrane</keyword>
<keyword evidence="1" id="KW-0472">Membrane</keyword>
<feature type="transmembrane region" description="Helical" evidence="1">
    <location>
        <begin position="437"/>
        <end position="458"/>
    </location>
</feature>
<accession>X6NUH2</accession>
<evidence type="ECO:0000256" key="1">
    <source>
        <dbReference type="SAM" id="Phobius"/>
    </source>
</evidence>
<dbReference type="Proteomes" id="UP000023152">
    <property type="component" value="Unassembled WGS sequence"/>
</dbReference>